<accession>A0A0V1FET7</accession>
<keyword evidence="2" id="KW-1185">Reference proteome</keyword>
<protein>
    <submittedName>
        <fullName evidence="1">Uncharacterized protein</fullName>
    </submittedName>
</protein>
<gene>
    <name evidence="1" type="ORF">T4D_7882</name>
</gene>
<evidence type="ECO:0000313" key="1">
    <source>
        <dbReference type="EMBL" id="KRY84537.1"/>
    </source>
</evidence>
<sequence length="215" mass="22904">MWECSPVNVVDSVGIDRDWNENTNNRLATTIDCLPWTTATAAAEAAAAAAGQIVSVCSARIQKEQMFLRSMSPAVAFLHHLLCIGLLGVVEGNIRLKNVIRISKRKKINGNNVTYNGGAGCVAGAMTASVAANRLSTMVVVGRLARWSILSAASSVHLGIWPPVGLPVGRSVGWSVFRLTKSEGSGETVSSDEAVFIQLHAPNRLIDTLRVHCLS</sequence>
<name>A0A0V1FET7_TRIPS</name>
<proteinExistence type="predicted"/>
<comment type="caution">
    <text evidence="1">The sequence shown here is derived from an EMBL/GenBank/DDBJ whole genome shotgun (WGS) entry which is preliminary data.</text>
</comment>
<dbReference type="OrthoDB" id="10483734at2759"/>
<dbReference type="Proteomes" id="UP000054995">
    <property type="component" value="Unassembled WGS sequence"/>
</dbReference>
<reference evidence="1 2" key="1">
    <citation type="submission" date="2015-01" db="EMBL/GenBank/DDBJ databases">
        <title>Evolution of Trichinella species and genotypes.</title>
        <authorList>
            <person name="Korhonen P.K."/>
            <person name="Edoardo P."/>
            <person name="Giuseppe L.R."/>
            <person name="Gasser R.B."/>
        </authorList>
    </citation>
    <scope>NUCLEOTIDE SEQUENCE [LARGE SCALE GENOMIC DNA]</scope>
    <source>
        <strain evidence="1">ISS470</strain>
    </source>
</reference>
<dbReference type="EMBL" id="JYDT01000112">
    <property type="protein sequence ID" value="KRY84537.1"/>
    <property type="molecule type" value="Genomic_DNA"/>
</dbReference>
<evidence type="ECO:0000313" key="2">
    <source>
        <dbReference type="Proteomes" id="UP000054995"/>
    </source>
</evidence>
<dbReference type="AlphaFoldDB" id="A0A0V1FET7"/>
<organism evidence="1 2">
    <name type="scientific">Trichinella pseudospiralis</name>
    <name type="common">Parasitic roundworm</name>
    <dbReference type="NCBI Taxonomy" id="6337"/>
    <lineage>
        <taxon>Eukaryota</taxon>
        <taxon>Metazoa</taxon>
        <taxon>Ecdysozoa</taxon>
        <taxon>Nematoda</taxon>
        <taxon>Enoplea</taxon>
        <taxon>Dorylaimia</taxon>
        <taxon>Trichinellida</taxon>
        <taxon>Trichinellidae</taxon>
        <taxon>Trichinella</taxon>
    </lineage>
</organism>